<dbReference type="SMART" id="SM00563">
    <property type="entry name" value="PlsC"/>
    <property type="match status" value="1"/>
</dbReference>
<gene>
    <name evidence="3" type="ORF">ND861_13370</name>
    <name evidence="4" type="ORF">ND862_13330</name>
</gene>
<evidence type="ECO:0000256" key="1">
    <source>
        <dbReference type="SAM" id="Phobius"/>
    </source>
</evidence>
<feature type="domain" description="Phospholipid/glycerol acyltransferase" evidence="2">
    <location>
        <begin position="77"/>
        <end position="197"/>
    </location>
</feature>
<reference evidence="4 6" key="1">
    <citation type="submission" date="2022-06" db="EMBL/GenBank/DDBJ databases">
        <title>Leptospira isolates from biofilms formed at urban environments.</title>
        <authorList>
            <person name="Ribeiro P.S."/>
            <person name="Sousa T."/>
            <person name="Carvalho N."/>
            <person name="Aburjaile F."/>
            <person name="Neves F."/>
            <person name="Oliveira D."/>
            <person name="Blanco L."/>
            <person name="Lima J."/>
            <person name="Costa F."/>
            <person name="Brenig B."/>
            <person name="Soares S."/>
            <person name="Ramos R."/>
            <person name="Goes-Neto A."/>
            <person name="Matiuzzi M."/>
            <person name="Azevedo V."/>
            <person name="Ristow P."/>
        </authorList>
    </citation>
    <scope>NUCLEOTIDE SEQUENCE</scope>
    <source>
        <strain evidence="3 6">VSF19</strain>
        <strain evidence="4">VSF20</strain>
    </source>
</reference>
<comment type="caution">
    <text evidence="4">The sequence shown here is derived from an EMBL/GenBank/DDBJ whole genome shotgun (WGS) entry which is preliminary data.</text>
</comment>
<keyword evidence="1" id="KW-0472">Membrane</keyword>
<feature type="transmembrane region" description="Helical" evidence="1">
    <location>
        <begin position="6"/>
        <end position="31"/>
    </location>
</feature>
<accession>A0AAW5VNN1</accession>
<evidence type="ECO:0000313" key="6">
    <source>
        <dbReference type="Proteomes" id="UP001208912"/>
    </source>
</evidence>
<organism evidence="4 5">
    <name type="scientific">Leptospira soteropolitanensis</name>
    <dbReference type="NCBI Taxonomy" id="2950025"/>
    <lineage>
        <taxon>Bacteria</taxon>
        <taxon>Pseudomonadati</taxon>
        <taxon>Spirochaetota</taxon>
        <taxon>Spirochaetia</taxon>
        <taxon>Leptospirales</taxon>
        <taxon>Leptospiraceae</taxon>
        <taxon>Leptospira</taxon>
    </lineage>
</organism>
<protein>
    <submittedName>
        <fullName evidence="4">1-acyl-sn-glycerol-3-phosphate acyltransferase</fullName>
    </submittedName>
</protein>
<dbReference type="GO" id="GO:0016746">
    <property type="term" value="F:acyltransferase activity"/>
    <property type="evidence" value="ECO:0007669"/>
    <property type="project" value="UniProtKB-KW"/>
</dbReference>
<evidence type="ECO:0000259" key="2">
    <source>
        <dbReference type="SMART" id="SM00563"/>
    </source>
</evidence>
<keyword evidence="1" id="KW-0812">Transmembrane</keyword>
<evidence type="ECO:0000313" key="4">
    <source>
        <dbReference type="EMBL" id="MCW7531203.1"/>
    </source>
</evidence>
<keyword evidence="1" id="KW-1133">Transmembrane helix</keyword>
<dbReference type="EMBL" id="JAMQPM010000006">
    <property type="protein sequence ID" value="MCW7527346.1"/>
    <property type="molecule type" value="Genomic_DNA"/>
</dbReference>
<dbReference type="InterPro" id="IPR002123">
    <property type="entry name" value="Plipid/glycerol_acylTrfase"/>
</dbReference>
<name>A0AAW5VNN1_9LEPT</name>
<keyword evidence="4" id="KW-0808">Transferase</keyword>
<dbReference type="SUPFAM" id="SSF69593">
    <property type="entry name" value="Glycerol-3-phosphate (1)-acyltransferase"/>
    <property type="match status" value="1"/>
</dbReference>
<sequence length="276" mass="32325">MSQLQLFVVLCYAIPFFVILFPIGLSFSYIFKITGLDRWSNRINNYLGYFWYRSFFVITGRKLHFVQGNWDPNGNNRFLICNHTNALEVPLIVALPYLANSKDVKLSYLGGDIIQRYKIIPLMMHKTIVEAVIYSEKKPNFRNFKTDVLRVLKTRSIFLYPEGERTFTEEIKPFQTGVMKIAYKFNVDLDVFVVSGMMGYSNLNEYAHLKKSKMVYFHFCGSIRAKDYSTFEAYLAAAETMMKDKKEKLKLSKCPPLPFNGEFFLVLILVIWVNFW</sequence>
<keyword evidence="6" id="KW-1185">Reference proteome</keyword>
<keyword evidence="4" id="KW-0012">Acyltransferase</keyword>
<proteinExistence type="predicted"/>
<dbReference type="Proteomes" id="UP001208540">
    <property type="component" value="Unassembled WGS sequence"/>
</dbReference>
<dbReference type="Proteomes" id="UP001208912">
    <property type="component" value="Unassembled WGS sequence"/>
</dbReference>
<dbReference type="Pfam" id="PF01553">
    <property type="entry name" value="Acyltransferase"/>
    <property type="match status" value="1"/>
</dbReference>
<dbReference type="AlphaFoldDB" id="A0AAW5VNN1"/>
<evidence type="ECO:0000313" key="5">
    <source>
        <dbReference type="Proteomes" id="UP001208540"/>
    </source>
</evidence>
<evidence type="ECO:0000313" key="3">
    <source>
        <dbReference type="EMBL" id="MCW7527346.1"/>
    </source>
</evidence>
<dbReference type="EMBL" id="JAMQPL010000006">
    <property type="protein sequence ID" value="MCW7531203.1"/>
    <property type="molecule type" value="Genomic_DNA"/>
</dbReference>
<dbReference type="RefSeq" id="WP_265352519.1">
    <property type="nucleotide sequence ID" value="NZ_JAMQPL010000006.1"/>
</dbReference>